<evidence type="ECO:0000313" key="12">
    <source>
        <dbReference type="EnsemblMetazoa" id="CLYHEMP010523.1"/>
    </source>
</evidence>
<feature type="transmembrane region" description="Helical" evidence="9">
    <location>
        <begin position="7"/>
        <end position="27"/>
    </location>
</feature>
<evidence type="ECO:0000259" key="11">
    <source>
        <dbReference type="Pfam" id="PF09258"/>
    </source>
</evidence>
<dbReference type="AlphaFoldDB" id="A0A7M5WSK0"/>
<proteinExistence type="inferred from homology"/>
<keyword evidence="13" id="KW-1185">Reference proteome</keyword>
<organism evidence="12 13">
    <name type="scientific">Clytia hemisphaerica</name>
    <dbReference type="NCBI Taxonomy" id="252671"/>
    <lineage>
        <taxon>Eukaryota</taxon>
        <taxon>Metazoa</taxon>
        <taxon>Cnidaria</taxon>
        <taxon>Hydrozoa</taxon>
        <taxon>Hydroidolina</taxon>
        <taxon>Leptothecata</taxon>
        <taxon>Obeliida</taxon>
        <taxon>Clytiidae</taxon>
        <taxon>Clytia</taxon>
    </lineage>
</organism>
<evidence type="ECO:0000256" key="6">
    <source>
        <dbReference type="ARBA" id="ARBA00022989"/>
    </source>
</evidence>
<sequence length="707" mass="82358">MLTMRFVCRYFLALAVVLVTILSLFMFTQSRFNFRLMETYQRKQIVNINNKNSIPKPTRMECRFDSCFNIHQCEPQVHGRLKIFVHPNTDFMINNGKIFSDHSYEYKEMLKALRSSKYSTTNRTEACVFVPALDLLAENYLNLELAAFALNSVEGWSNGSNHLIFSMLPKLPLSSIKHTNVNVGNAIIVGANFISSNYRQGFDISIPLFNSLTTRDPHKHQIKYRQTRSWKIIISQISVDVEHRKTLRHLESSDAGVFMLRKCLNDAPEIPNHFEQLCKDGLPFKYPTVLKGGSFCLILRGPYYATTLLLDAMMMGCIPVIAMDEYIMPFEDVIDWTSASVRIREYQLVSLLQILNRFNEHEIREKRAKAFYLWKRFFSSIGKIMDGVLDVLHDRVYVSQKRSYEDWNGDTGIFSQNLVKPGPSTSMYLPSRSASSGEGFTAVILTYNRMEMCMTLMKQLEKVPSLKKIIVVWNNPYIDPTANDWPKLRKPWSMVRTKTNRLTNRFYPFEEMETEAVMAIDDDILMLTVDEIEFGYQTWKEFPDRLVGFPARFHITNPKELINGKRLQYKYESEWSNSLSMVLTGAAFYHQVYNHWFTHMLPRKTIHYINEKMNCEDIAMNFLISNLTDKAPIKVTPRKRFTCAQCRRNDSLWSESSHFIKRSECLSIFTKHFGKMPLRPVEFRADPVLYQENVPLDMMAFPDIGIV</sequence>
<dbReference type="GO" id="GO:0015012">
    <property type="term" value="P:heparan sulfate proteoglycan biosynthetic process"/>
    <property type="evidence" value="ECO:0007669"/>
    <property type="project" value="UniProtKB-ARBA"/>
</dbReference>
<dbReference type="PANTHER" id="PTHR48261:SF2">
    <property type="entry name" value="ACETYLGLUCOSAMINYLTRANSFERASE"/>
    <property type="match status" value="1"/>
</dbReference>
<feature type="domain" description="Exostosin GT47" evidence="10">
    <location>
        <begin position="80"/>
        <end position="357"/>
    </location>
</feature>
<dbReference type="PANTHER" id="PTHR48261">
    <property type="entry name" value="ACETYLGLUCOSAMINYLTRANSFERASE"/>
    <property type="match status" value="1"/>
</dbReference>
<keyword evidence="6 9" id="KW-1133">Transmembrane helix</keyword>
<dbReference type="OrthoDB" id="5954868at2759"/>
<dbReference type="InterPro" id="IPR029044">
    <property type="entry name" value="Nucleotide-diphossugar_trans"/>
</dbReference>
<accession>A0A7M5WSK0</accession>
<evidence type="ECO:0000259" key="10">
    <source>
        <dbReference type="Pfam" id="PF03016"/>
    </source>
</evidence>
<evidence type="ECO:0000256" key="7">
    <source>
        <dbReference type="ARBA" id="ARBA00023136"/>
    </source>
</evidence>
<keyword evidence="7 9" id="KW-0472">Membrane</keyword>
<dbReference type="Pfam" id="PF09258">
    <property type="entry name" value="Glyco_transf_64"/>
    <property type="match status" value="1"/>
</dbReference>
<evidence type="ECO:0000256" key="5">
    <source>
        <dbReference type="ARBA" id="ARBA00022824"/>
    </source>
</evidence>
<name>A0A7M5WSK0_9CNID</name>
<dbReference type="InterPro" id="IPR040911">
    <property type="entry name" value="Exostosin_GT47"/>
</dbReference>
<evidence type="ECO:0000256" key="1">
    <source>
        <dbReference type="ARBA" id="ARBA00004648"/>
    </source>
</evidence>
<dbReference type="GO" id="GO:0016757">
    <property type="term" value="F:glycosyltransferase activity"/>
    <property type="evidence" value="ECO:0007669"/>
    <property type="project" value="InterPro"/>
</dbReference>
<dbReference type="SUPFAM" id="SSF53448">
    <property type="entry name" value="Nucleotide-diphospho-sugar transferases"/>
    <property type="match status" value="1"/>
</dbReference>
<evidence type="ECO:0000256" key="9">
    <source>
        <dbReference type="SAM" id="Phobius"/>
    </source>
</evidence>
<evidence type="ECO:0000256" key="3">
    <source>
        <dbReference type="ARBA" id="ARBA00022679"/>
    </source>
</evidence>
<evidence type="ECO:0000256" key="4">
    <source>
        <dbReference type="ARBA" id="ARBA00022692"/>
    </source>
</evidence>
<evidence type="ECO:0000256" key="2">
    <source>
        <dbReference type="ARBA" id="ARBA00010271"/>
    </source>
</evidence>
<evidence type="ECO:0000313" key="13">
    <source>
        <dbReference type="Proteomes" id="UP000594262"/>
    </source>
</evidence>
<dbReference type="RefSeq" id="XP_066918367.1">
    <property type="nucleotide sequence ID" value="XM_067062266.1"/>
</dbReference>
<dbReference type="InterPro" id="IPR015338">
    <property type="entry name" value="GT64_dom"/>
</dbReference>
<feature type="domain" description="Glycosyl transferase 64" evidence="11">
    <location>
        <begin position="440"/>
        <end position="690"/>
    </location>
</feature>
<dbReference type="GeneID" id="136805720"/>
<dbReference type="GO" id="GO:0005789">
    <property type="term" value="C:endoplasmic reticulum membrane"/>
    <property type="evidence" value="ECO:0007669"/>
    <property type="project" value="UniProtKB-SubCell"/>
</dbReference>
<dbReference type="EnsemblMetazoa" id="CLYHEMT010523.1">
    <property type="protein sequence ID" value="CLYHEMP010523.1"/>
    <property type="gene ID" value="CLYHEMG010523"/>
</dbReference>
<reference evidence="12" key="1">
    <citation type="submission" date="2021-01" db="UniProtKB">
        <authorList>
            <consortium name="EnsemblMetazoa"/>
        </authorList>
    </citation>
    <scope>IDENTIFICATION</scope>
</reference>
<keyword evidence="3" id="KW-0808">Transferase</keyword>
<dbReference type="InterPro" id="IPR004263">
    <property type="entry name" value="Exostosin"/>
</dbReference>
<dbReference type="Gene3D" id="3.90.550.10">
    <property type="entry name" value="Spore Coat Polysaccharide Biosynthesis Protein SpsA, Chain A"/>
    <property type="match status" value="1"/>
</dbReference>
<comment type="subcellular location">
    <subcellularLocation>
        <location evidence="1">Endoplasmic reticulum membrane</location>
        <topology evidence="1">Single-pass type II membrane protein</topology>
    </subcellularLocation>
</comment>
<evidence type="ECO:0000256" key="8">
    <source>
        <dbReference type="ARBA" id="ARBA00023157"/>
    </source>
</evidence>
<protein>
    <recommendedName>
        <fullName evidence="14">Exostosin-2</fullName>
    </recommendedName>
</protein>
<dbReference type="Proteomes" id="UP000594262">
    <property type="component" value="Unplaced"/>
</dbReference>
<dbReference type="Pfam" id="PF03016">
    <property type="entry name" value="Exostosin_GT47"/>
    <property type="match status" value="1"/>
</dbReference>
<comment type="similarity">
    <text evidence="2">Belongs to the glycosyltransferase 47 family.</text>
</comment>
<keyword evidence="4 9" id="KW-0812">Transmembrane</keyword>
<keyword evidence="5" id="KW-0256">Endoplasmic reticulum</keyword>
<evidence type="ECO:0008006" key="14">
    <source>
        <dbReference type="Google" id="ProtNLM"/>
    </source>
</evidence>
<keyword evidence="8" id="KW-1015">Disulfide bond</keyword>